<proteinExistence type="predicted"/>
<reference evidence="2" key="2">
    <citation type="submission" date="2021-01" db="EMBL/GenBank/DDBJ databases">
        <authorList>
            <person name="Kang M."/>
        </authorList>
    </citation>
    <scope>NUCLEOTIDE SEQUENCE</scope>
    <source>
        <strain evidence="2">KACC 17527</strain>
    </source>
</reference>
<dbReference type="NCBIfam" id="TIGR02427">
    <property type="entry name" value="protocat_pcaD"/>
    <property type="match status" value="1"/>
</dbReference>
<comment type="caution">
    <text evidence="2">The sequence shown here is derived from an EMBL/GenBank/DDBJ whole genome shotgun (WGS) entry which is preliminary data.</text>
</comment>
<dbReference type="Gene3D" id="3.40.50.1820">
    <property type="entry name" value="alpha/beta hydrolase"/>
    <property type="match status" value="1"/>
</dbReference>
<feature type="domain" description="AB hydrolase-1" evidence="1">
    <location>
        <begin position="27"/>
        <end position="244"/>
    </location>
</feature>
<dbReference type="EC" id="3.1.1.24" evidence="2"/>
<dbReference type="SUPFAM" id="SSF53474">
    <property type="entry name" value="alpha/beta-Hydrolases"/>
    <property type="match status" value="1"/>
</dbReference>
<dbReference type="InterPro" id="IPR026968">
    <property type="entry name" value="PcaD/CatD"/>
</dbReference>
<accession>A0A934WM89</accession>
<dbReference type="InterPro" id="IPR029058">
    <property type="entry name" value="AB_hydrolase_fold"/>
</dbReference>
<reference evidence="2" key="1">
    <citation type="journal article" date="2012" name="J. Microbiol. Biotechnol.">
        <title>Ramlibacter ginsenosidimutans sp. nov., with ginsenoside-converting activity.</title>
        <authorList>
            <person name="Wang L."/>
            <person name="An D.S."/>
            <person name="Kim S.G."/>
            <person name="Jin F.X."/>
            <person name="Kim S.C."/>
            <person name="Lee S.T."/>
            <person name="Im W.T."/>
        </authorList>
    </citation>
    <scope>NUCLEOTIDE SEQUENCE</scope>
    <source>
        <strain evidence="2">KACC 17527</strain>
    </source>
</reference>
<evidence type="ECO:0000259" key="1">
    <source>
        <dbReference type="Pfam" id="PF00561"/>
    </source>
</evidence>
<dbReference type="PRINTS" id="PR00111">
    <property type="entry name" value="ABHYDROLASE"/>
</dbReference>
<protein>
    <submittedName>
        <fullName evidence="2">3-oxoadipate enol-lactonase</fullName>
        <ecNumber evidence="2">3.1.1.24</ecNumber>
    </submittedName>
</protein>
<dbReference type="Proteomes" id="UP000630528">
    <property type="component" value="Unassembled WGS sequence"/>
</dbReference>
<dbReference type="InterPro" id="IPR050471">
    <property type="entry name" value="AB_hydrolase"/>
</dbReference>
<dbReference type="InterPro" id="IPR000073">
    <property type="entry name" value="AB_hydrolase_1"/>
</dbReference>
<dbReference type="RefSeq" id="WP_201167822.1">
    <property type="nucleotide sequence ID" value="NZ_JAEPWM010000002.1"/>
</dbReference>
<evidence type="ECO:0000313" key="2">
    <source>
        <dbReference type="EMBL" id="MBK6005912.1"/>
    </source>
</evidence>
<dbReference type="GO" id="GO:0004806">
    <property type="term" value="F:triacylglycerol lipase activity"/>
    <property type="evidence" value="ECO:0007669"/>
    <property type="project" value="TreeGrafter"/>
</dbReference>
<dbReference type="GO" id="GO:0046503">
    <property type="term" value="P:glycerolipid catabolic process"/>
    <property type="evidence" value="ECO:0007669"/>
    <property type="project" value="TreeGrafter"/>
</dbReference>
<keyword evidence="2" id="KW-0378">Hydrolase</keyword>
<dbReference type="GO" id="GO:0047570">
    <property type="term" value="F:3-oxoadipate enol-lactonase activity"/>
    <property type="evidence" value="ECO:0007669"/>
    <property type="project" value="UniProtKB-EC"/>
</dbReference>
<dbReference type="EMBL" id="JAEPWM010000002">
    <property type="protein sequence ID" value="MBK6005912.1"/>
    <property type="molecule type" value="Genomic_DNA"/>
</dbReference>
<sequence length="265" mass="28511">MKTDGIRKLRIGTQDVAVLVEGPEDAPPVVLAHGIQADHRVWDGVAQRLAPRYRVIRYDLRGHGGSSAPPAPYTLEQLADDVPALLDALGVRKAHLVGTSLGGMLAQQVGIRHRDRLLSLTIANTAAVQGAAKAWDERIALARQSGIAPLIEPTLQRWFTPGFLQQRQKEVARIRSIIEGTSIEGFVGCAAAVRDLSQLEQLKSIRVPTLVIVGSEDKGTPPELGRQIADAIPGAQLVVLPAAHQAAVEVPQAFADAWLQFADRL</sequence>
<gene>
    <name evidence="2" type="primary">pcaD</name>
    <name evidence="2" type="ORF">JJB11_07375</name>
</gene>
<dbReference type="PANTHER" id="PTHR43433">
    <property type="entry name" value="HYDROLASE, ALPHA/BETA FOLD FAMILY PROTEIN"/>
    <property type="match status" value="1"/>
</dbReference>
<dbReference type="Pfam" id="PF00561">
    <property type="entry name" value="Abhydrolase_1"/>
    <property type="match status" value="1"/>
</dbReference>
<evidence type="ECO:0000313" key="3">
    <source>
        <dbReference type="Proteomes" id="UP000630528"/>
    </source>
</evidence>
<dbReference type="AlphaFoldDB" id="A0A934WM89"/>
<name>A0A934WM89_9BURK</name>
<dbReference type="GO" id="GO:0042952">
    <property type="term" value="P:beta-ketoadipate pathway"/>
    <property type="evidence" value="ECO:0007669"/>
    <property type="project" value="InterPro"/>
</dbReference>
<keyword evidence="3" id="KW-1185">Reference proteome</keyword>
<organism evidence="2 3">
    <name type="scientific">Ramlibacter ginsenosidimutans</name>
    <dbReference type="NCBI Taxonomy" id="502333"/>
    <lineage>
        <taxon>Bacteria</taxon>
        <taxon>Pseudomonadati</taxon>
        <taxon>Pseudomonadota</taxon>
        <taxon>Betaproteobacteria</taxon>
        <taxon>Burkholderiales</taxon>
        <taxon>Comamonadaceae</taxon>
        <taxon>Ramlibacter</taxon>
    </lineage>
</organism>
<dbReference type="PANTHER" id="PTHR43433:SF5">
    <property type="entry name" value="AB HYDROLASE-1 DOMAIN-CONTAINING PROTEIN"/>
    <property type="match status" value="1"/>
</dbReference>